<feature type="region of interest" description="Disordered" evidence="2">
    <location>
        <begin position="455"/>
        <end position="475"/>
    </location>
</feature>
<feature type="compositionally biased region" description="Basic and acidic residues" evidence="2">
    <location>
        <begin position="611"/>
        <end position="630"/>
    </location>
</feature>
<feature type="region of interest" description="Disordered" evidence="2">
    <location>
        <begin position="100"/>
        <end position="125"/>
    </location>
</feature>
<sequence>SSKAFRVYNTRTRKVEENLHIRFLENKPMIERNGLKWLFDFNSFTQSINYVPVATSTISDESAGTQGDLNAGTSSGKEATSQDYIVMPIWKDASYFDSPLKDVEDGPHNEDDDKDKSEDDSSPKEFNAAWQHVNTASLEVNTGRFELNTVDPSLNTSSSSNLQSPIDMFKLGASDTLKATHVEFFSDKDVPKVDLGNIPNSYEVPTTSHTRIHKDHLINNVIGEVKLNPQALHAGRTSAIQAPIDVKSASTLVDLENPLVKDGDANDIDVHLYRSMIGSLMYLTTSRTNIMFAETASSSTFENRDIEITPATIDGRVKSITEASIRRHLKLKDSKGISNLPNTEIFEQLALMGIFKFSKMIFKGMLKNLDNKSKILIYPRFIQIFLNKHKRLLKPHISTYVAPTLTQKLFSNMRRASKGYSGVDVPLFPTMLVQGPILQSEPKILPPPILSPSRVPTPLHDSPLSGGNTPGSEEGRMTLNKLTVLYTSLSKKVESLESDLKQTKLTYSAAYSKLIMKFTIKERTKLLAEFFKRRKKQLAAKRSEAIRNKPPTRTQVRNKMITYLKHMGKYTHQQLKHKSLEELQKLYQKEQNWIDDFKPMDDDSQQQVESSIKRQREVSDEESFKKQKLEEDNDAEKEELRVILDIVPRDDSAINIESLVTKYPIVDWKTYILTDNMMYYQIIRADGSSKNYKIFSKMLDDFDRQDVIDLHRLKNTRNQGIRDGDSRWRFLWVGCLRLRLTICWHKVIHNGYRKGIVNLHPKHSHSLISVEFREDPLLLKDLVEGPVESPVEGHIEGPVKGHVKGATEGPSLDPKSQSISTYKCGWNLVGQTRLVNGHYLHNCHL</sequence>
<feature type="coiled-coil region" evidence="1">
    <location>
        <begin position="479"/>
        <end position="506"/>
    </location>
</feature>
<proteinExistence type="predicted"/>
<evidence type="ECO:0000256" key="1">
    <source>
        <dbReference type="SAM" id="Coils"/>
    </source>
</evidence>
<evidence type="ECO:0000313" key="3">
    <source>
        <dbReference type="EMBL" id="GEU67821.1"/>
    </source>
</evidence>
<feature type="region of interest" description="Disordered" evidence="2">
    <location>
        <begin position="597"/>
        <end position="631"/>
    </location>
</feature>
<keyword evidence="1" id="KW-0175">Coiled coil</keyword>
<feature type="region of interest" description="Disordered" evidence="2">
    <location>
        <begin position="793"/>
        <end position="814"/>
    </location>
</feature>
<protein>
    <submittedName>
        <fullName evidence="3">Uncharacterized protein</fullName>
    </submittedName>
</protein>
<feature type="compositionally biased region" description="Basic and acidic residues" evidence="2">
    <location>
        <begin position="100"/>
        <end position="123"/>
    </location>
</feature>
<gene>
    <name evidence="3" type="ORF">Tci_039799</name>
</gene>
<name>A0A6L2M1B2_TANCI</name>
<organism evidence="3">
    <name type="scientific">Tanacetum cinerariifolium</name>
    <name type="common">Dalmatian daisy</name>
    <name type="synonym">Chrysanthemum cinerariifolium</name>
    <dbReference type="NCBI Taxonomy" id="118510"/>
    <lineage>
        <taxon>Eukaryota</taxon>
        <taxon>Viridiplantae</taxon>
        <taxon>Streptophyta</taxon>
        <taxon>Embryophyta</taxon>
        <taxon>Tracheophyta</taxon>
        <taxon>Spermatophyta</taxon>
        <taxon>Magnoliopsida</taxon>
        <taxon>eudicotyledons</taxon>
        <taxon>Gunneridae</taxon>
        <taxon>Pentapetalae</taxon>
        <taxon>asterids</taxon>
        <taxon>campanulids</taxon>
        <taxon>Asterales</taxon>
        <taxon>Asteraceae</taxon>
        <taxon>Asteroideae</taxon>
        <taxon>Anthemideae</taxon>
        <taxon>Anthemidinae</taxon>
        <taxon>Tanacetum</taxon>
    </lineage>
</organism>
<accession>A0A6L2M1B2</accession>
<feature type="non-terminal residue" evidence="3">
    <location>
        <position position="1"/>
    </location>
</feature>
<dbReference type="AlphaFoldDB" id="A0A6L2M1B2"/>
<reference evidence="3" key="1">
    <citation type="journal article" date="2019" name="Sci. Rep.">
        <title>Draft genome of Tanacetum cinerariifolium, the natural source of mosquito coil.</title>
        <authorList>
            <person name="Yamashiro T."/>
            <person name="Shiraishi A."/>
            <person name="Satake H."/>
            <person name="Nakayama K."/>
        </authorList>
    </citation>
    <scope>NUCLEOTIDE SEQUENCE</scope>
</reference>
<dbReference type="EMBL" id="BKCJ010005637">
    <property type="protein sequence ID" value="GEU67821.1"/>
    <property type="molecule type" value="Genomic_DNA"/>
</dbReference>
<comment type="caution">
    <text evidence="3">The sequence shown here is derived from an EMBL/GenBank/DDBJ whole genome shotgun (WGS) entry which is preliminary data.</text>
</comment>
<evidence type="ECO:0000256" key="2">
    <source>
        <dbReference type="SAM" id="MobiDB-lite"/>
    </source>
</evidence>